<feature type="domain" description="FAD dependent oxidoreductase" evidence="7">
    <location>
        <begin position="3"/>
        <end position="324"/>
    </location>
</feature>
<dbReference type="Gene3D" id="3.30.9.10">
    <property type="entry name" value="D-Amino Acid Oxidase, subunit A, domain 2"/>
    <property type="match status" value="1"/>
</dbReference>
<dbReference type="SUPFAM" id="SSF54373">
    <property type="entry name" value="FAD-linked reductases, C-terminal domain"/>
    <property type="match status" value="1"/>
</dbReference>
<dbReference type="InterPro" id="IPR023209">
    <property type="entry name" value="DAO"/>
</dbReference>
<name>A0AA39KJZ2_9HYME</name>
<evidence type="ECO:0000256" key="1">
    <source>
        <dbReference type="ARBA" id="ARBA00001974"/>
    </source>
</evidence>
<feature type="binding site" evidence="6">
    <location>
        <position position="308"/>
    </location>
    <ligand>
        <name>D-dopa</name>
        <dbReference type="ChEBI" id="CHEBI:149689"/>
    </ligand>
</feature>
<sequence length="336" mass="37835">MNVAIVGGGIVGLTTALQLNSDIRNCHVNIFAANYDDVVSYTAAGLFRVGHSYAGPSEEITKKWIKDSYEYYNNISNNYEAIHCGVKQSDAYMFANSSPSVVQNPLMESIVPLYRKVTDDELNMVGKKWKYGSYFETLIIQCKYHLPWARNKLKEMGTKFMIKKLTTLKELVDNYDLIINCSGLGARELCNDKKVIPIRGQVERVQAPWIKTSFYGELDTYIIPGVDGTCTLGSTRNFESMRMEVCPHDVKSIRERCENLLPSLTKSVTLEYRVGLRPHRENGVRVNIERISNDHRKAIVVHNYGHGGYGVTTAPGTAKYAVELARDFHKSSSAKL</sequence>
<dbReference type="PIRSF" id="PIRSF000189">
    <property type="entry name" value="D-aa_oxidase"/>
    <property type="match status" value="1"/>
</dbReference>
<evidence type="ECO:0000256" key="3">
    <source>
        <dbReference type="ARBA" id="ARBA00022630"/>
    </source>
</evidence>
<feature type="binding site" evidence="6">
    <location>
        <begin position="44"/>
        <end position="46"/>
    </location>
    <ligand>
        <name>FAD</name>
        <dbReference type="ChEBI" id="CHEBI:57692"/>
    </ligand>
</feature>
<comment type="caution">
    <text evidence="8">The sequence shown here is derived from an EMBL/GenBank/DDBJ whole genome shotgun (WGS) entry which is preliminary data.</text>
</comment>
<keyword evidence="5" id="KW-0560">Oxidoreductase</keyword>
<protein>
    <recommendedName>
        <fullName evidence="7">FAD dependent oxidoreductase domain-containing protein</fullName>
    </recommendedName>
</protein>
<dbReference type="PANTHER" id="PTHR11530">
    <property type="entry name" value="D-AMINO ACID OXIDASE"/>
    <property type="match status" value="1"/>
</dbReference>
<evidence type="ECO:0000256" key="5">
    <source>
        <dbReference type="ARBA" id="ARBA00023002"/>
    </source>
</evidence>
<dbReference type="EMBL" id="JAQQBS010001422">
    <property type="protein sequence ID" value="KAK0164288.1"/>
    <property type="molecule type" value="Genomic_DNA"/>
</dbReference>
<keyword evidence="3" id="KW-0285">Flavoprotein</keyword>
<reference evidence="8" key="1">
    <citation type="journal article" date="2023" name="bioRxiv">
        <title>Scaffold-level genome assemblies of two parasitoid biocontrol wasps reveal the parthenogenesis mechanism and an associated novel virus.</title>
        <authorList>
            <person name="Inwood S."/>
            <person name="Skelly J."/>
            <person name="Guhlin J."/>
            <person name="Harrop T."/>
            <person name="Goldson S."/>
            <person name="Dearden P."/>
        </authorList>
    </citation>
    <scope>NUCLEOTIDE SEQUENCE</scope>
    <source>
        <strain evidence="8">Irish</strain>
        <tissue evidence="8">Whole body</tissue>
    </source>
</reference>
<gene>
    <name evidence="8" type="ORF">PV328_002933</name>
</gene>
<dbReference type="Pfam" id="PF01266">
    <property type="entry name" value="DAO"/>
    <property type="match status" value="1"/>
</dbReference>
<dbReference type="Gene3D" id="3.40.50.720">
    <property type="entry name" value="NAD(P)-binding Rossmann-like Domain"/>
    <property type="match status" value="1"/>
</dbReference>
<evidence type="ECO:0000259" key="7">
    <source>
        <dbReference type="Pfam" id="PF01266"/>
    </source>
</evidence>
<feature type="binding site" evidence="6">
    <location>
        <begin position="307"/>
        <end position="312"/>
    </location>
    <ligand>
        <name>FAD</name>
        <dbReference type="ChEBI" id="CHEBI:57692"/>
    </ligand>
</feature>
<dbReference type="GO" id="GO:0003884">
    <property type="term" value="F:D-amino-acid oxidase activity"/>
    <property type="evidence" value="ECO:0007669"/>
    <property type="project" value="InterPro"/>
</dbReference>
<comment type="cofactor">
    <cofactor evidence="1 6">
        <name>FAD</name>
        <dbReference type="ChEBI" id="CHEBI:57692"/>
    </cofactor>
</comment>
<evidence type="ECO:0000256" key="2">
    <source>
        <dbReference type="ARBA" id="ARBA00006730"/>
    </source>
</evidence>
<dbReference type="InterPro" id="IPR006076">
    <property type="entry name" value="FAD-dep_OxRdtase"/>
</dbReference>
<reference evidence="8" key="2">
    <citation type="submission" date="2023-03" db="EMBL/GenBank/DDBJ databases">
        <authorList>
            <person name="Inwood S.N."/>
            <person name="Skelly J.G."/>
            <person name="Guhlin J."/>
            <person name="Harrop T.W.R."/>
            <person name="Goldson S.G."/>
            <person name="Dearden P.K."/>
        </authorList>
    </citation>
    <scope>NUCLEOTIDE SEQUENCE</scope>
    <source>
        <strain evidence="8">Irish</strain>
        <tissue evidence="8">Whole body</tissue>
    </source>
</reference>
<organism evidence="8 9">
    <name type="scientific">Microctonus aethiopoides</name>
    <dbReference type="NCBI Taxonomy" id="144406"/>
    <lineage>
        <taxon>Eukaryota</taxon>
        <taxon>Metazoa</taxon>
        <taxon>Ecdysozoa</taxon>
        <taxon>Arthropoda</taxon>
        <taxon>Hexapoda</taxon>
        <taxon>Insecta</taxon>
        <taxon>Pterygota</taxon>
        <taxon>Neoptera</taxon>
        <taxon>Endopterygota</taxon>
        <taxon>Hymenoptera</taxon>
        <taxon>Apocrita</taxon>
        <taxon>Ichneumonoidea</taxon>
        <taxon>Braconidae</taxon>
        <taxon>Euphorinae</taxon>
        <taxon>Microctonus</taxon>
    </lineage>
</organism>
<comment type="similarity">
    <text evidence="2">Belongs to the DAMOX/DASOX family.</text>
</comment>
<evidence type="ECO:0000313" key="9">
    <source>
        <dbReference type="Proteomes" id="UP001168990"/>
    </source>
</evidence>
<feature type="binding site" evidence="6">
    <location>
        <position position="277"/>
    </location>
    <ligand>
        <name>D-dopa</name>
        <dbReference type="ChEBI" id="CHEBI:149689"/>
    </ligand>
</feature>
<dbReference type="GO" id="GO:0005737">
    <property type="term" value="C:cytoplasm"/>
    <property type="evidence" value="ECO:0007669"/>
    <property type="project" value="TreeGrafter"/>
</dbReference>
<proteinExistence type="inferred from homology"/>
<dbReference type="SUPFAM" id="SSF51971">
    <property type="entry name" value="Nucleotide-binding domain"/>
    <property type="match status" value="1"/>
</dbReference>
<dbReference type="InterPro" id="IPR006181">
    <property type="entry name" value="D-amino_acid_oxidase_CS"/>
</dbReference>
<evidence type="ECO:0000256" key="6">
    <source>
        <dbReference type="PIRSR" id="PIRSR000189-1"/>
    </source>
</evidence>
<evidence type="ECO:0000256" key="4">
    <source>
        <dbReference type="ARBA" id="ARBA00022827"/>
    </source>
</evidence>
<feature type="binding site" evidence="6">
    <location>
        <position position="221"/>
    </location>
    <ligand>
        <name>D-dopa</name>
        <dbReference type="ChEBI" id="CHEBI:149689"/>
    </ligand>
</feature>
<keyword evidence="9" id="KW-1185">Reference proteome</keyword>
<dbReference type="Proteomes" id="UP001168990">
    <property type="component" value="Unassembled WGS sequence"/>
</dbReference>
<dbReference type="AlphaFoldDB" id="A0AA39KJZ2"/>
<accession>A0AA39KJZ2</accession>
<evidence type="ECO:0000313" key="8">
    <source>
        <dbReference type="EMBL" id="KAK0164288.1"/>
    </source>
</evidence>
<dbReference type="PROSITE" id="PS00677">
    <property type="entry name" value="DAO"/>
    <property type="match status" value="1"/>
</dbReference>
<dbReference type="GO" id="GO:0019478">
    <property type="term" value="P:D-amino acid catabolic process"/>
    <property type="evidence" value="ECO:0007669"/>
    <property type="project" value="TreeGrafter"/>
</dbReference>
<dbReference type="PANTHER" id="PTHR11530:SF17">
    <property type="entry name" value="RE49860P"/>
    <property type="match status" value="1"/>
</dbReference>
<keyword evidence="4 6" id="KW-0274">FAD</keyword>
<dbReference type="GO" id="GO:0071949">
    <property type="term" value="F:FAD binding"/>
    <property type="evidence" value="ECO:0007669"/>
    <property type="project" value="InterPro"/>
</dbReference>